<sequence length="594" mass="65677">MDHLQQIVAANANSSALENLRGFLRTAPTSWVPGMSIRTYQLPNEDIISCVLWRDLFHITGTDIVRILAHRFECFGRRIVYAKKFEEGIFSDLRSLKPGVDATLEEPRSPFLKFLYEHGTIRTQKKQKVFFWFSVDHDSLFMDALERDLKRERSNQEPCTVSIVQSEPQESLQRALHHVAISPFNAIPRQQGGLAAHESPAYCAATLPIPMGPSHMDPGRTATTAYMGRSAVPPLSPHYDRRRDSRGRTSPELVTPSPELGMEASLSAQFDPSSAFSMAQSHVNHPLGFKGSPNISKPAAFQDFSIVSPDTLQGEANIGHGRSRSNSVEPRSQLICPYLTCGRHFKRQDQLRRHVRSHSNGGIDNHHMRQSSHGSQASYLDYSDTESVNSLPIRLSYGATISSTPNNTSIADMIQNYPQSSPLIMSTTPMMMKSSPLINNHNSPLLMGKAPMVMGHSSVMMHPHTSMLIDNDDSAHSGPVPSQSANGRAESPCSNAQGHNSGLLMESARSHEPSFINNYVLTSRPQQIQTMMPTAYQASGLSMEQIPHTPTTMLVSSIIHEPDSTNTNFGSNLLSFDPNEMLHPFETLSSNPLG</sequence>
<dbReference type="SMART" id="SM00424">
    <property type="entry name" value="STE"/>
    <property type="match status" value="1"/>
</dbReference>
<keyword evidence="4" id="KW-0539">Nucleus</keyword>
<dbReference type="PROSITE" id="PS00028">
    <property type="entry name" value="ZINC_FINGER_C2H2_1"/>
    <property type="match status" value="1"/>
</dbReference>
<comment type="subcellular location">
    <subcellularLocation>
        <location evidence="1">Nucleus</location>
    </subcellularLocation>
</comment>
<dbReference type="PANTHER" id="PTHR47427:SF1">
    <property type="entry name" value="PROTEIN STE12"/>
    <property type="match status" value="1"/>
</dbReference>
<feature type="region of interest" description="Disordered" evidence="7">
    <location>
        <begin position="357"/>
        <end position="378"/>
    </location>
</feature>
<evidence type="ECO:0000313" key="9">
    <source>
        <dbReference type="EMBL" id="KAH6593431.1"/>
    </source>
</evidence>
<evidence type="ECO:0000259" key="8">
    <source>
        <dbReference type="PROSITE" id="PS50157"/>
    </source>
</evidence>
<keyword evidence="3" id="KW-0804">Transcription</keyword>
<dbReference type="InterPro" id="IPR013087">
    <property type="entry name" value="Znf_C2H2_type"/>
</dbReference>
<gene>
    <name evidence="9" type="ORF">BASA50_007382</name>
</gene>
<keyword evidence="6" id="KW-0863">Zinc-finger</keyword>
<dbReference type="InterPro" id="IPR052127">
    <property type="entry name" value="STE12_transcription_factor"/>
</dbReference>
<keyword evidence="10" id="KW-1185">Reference proteome</keyword>
<dbReference type="PANTHER" id="PTHR47427">
    <property type="entry name" value="PROTEIN STE12"/>
    <property type="match status" value="1"/>
</dbReference>
<evidence type="ECO:0000256" key="2">
    <source>
        <dbReference type="ARBA" id="ARBA00023015"/>
    </source>
</evidence>
<organism evidence="9 10">
    <name type="scientific">Batrachochytrium salamandrivorans</name>
    <dbReference type="NCBI Taxonomy" id="1357716"/>
    <lineage>
        <taxon>Eukaryota</taxon>
        <taxon>Fungi</taxon>
        <taxon>Fungi incertae sedis</taxon>
        <taxon>Chytridiomycota</taxon>
        <taxon>Chytridiomycota incertae sedis</taxon>
        <taxon>Chytridiomycetes</taxon>
        <taxon>Rhizophydiales</taxon>
        <taxon>Rhizophydiales incertae sedis</taxon>
        <taxon>Batrachochytrium</taxon>
    </lineage>
</organism>
<keyword evidence="6" id="KW-0479">Metal-binding</keyword>
<reference evidence="9 10" key="1">
    <citation type="submission" date="2021-02" db="EMBL/GenBank/DDBJ databases">
        <title>Variation within the Batrachochytrium salamandrivorans European outbreak.</title>
        <authorList>
            <person name="Kelly M."/>
            <person name="Pasmans F."/>
            <person name="Shea T.P."/>
            <person name="Munoz J.F."/>
            <person name="Carranza S."/>
            <person name="Cuomo C.A."/>
            <person name="Martel A."/>
        </authorList>
    </citation>
    <scope>NUCLEOTIDE SEQUENCE [LARGE SCALE GENOMIC DNA]</scope>
    <source>
        <strain evidence="9 10">AMFP18/2</strain>
    </source>
</reference>
<dbReference type="InterPro" id="IPR003120">
    <property type="entry name" value="Ste12"/>
</dbReference>
<keyword evidence="6" id="KW-0862">Zinc</keyword>
<feature type="domain" description="C2H2-type" evidence="8">
    <location>
        <begin position="334"/>
        <end position="360"/>
    </location>
</feature>
<evidence type="ECO:0000256" key="5">
    <source>
        <dbReference type="ARBA" id="ARBA00024345"/>
    </source>
</evidence>
<feature type="compositionally biased region" description="Basic and acidic residues" evidence="7">
    <location>
        <begin position="238"/>
        <end position="249"/>
    </location>
</feature>
<dbReference type="SMART" id="SM00355">
    <property type="entry name" value="ZnF_C2H2"/>
    <property type="match status" value="1"/>
</dbReference>
<evidence type="ECO:0000313" key="10">
    <source>
        <dbReference type="Proteomes" id="UP001648503"/>
    </source>
</evidence>
<comment type="caution">
    <text evidence="9">The sequence shown here is derived from an EMBL/GenBank/DDBJ whole genome shotgun (WGS) entry which is preliminary data.</text>
</comment>
<dbReference type="Gene3D" id="3.30.160.60">
    <property type="entry name" value="Classic Zinc Finger"/>
    <property type="match status" value="1"/>
</dbReference>
<evidence type="ECO:0000256" key="7">
    <source>
        <dbReference type="SAM" id="MobiDB-lite"/>
    </source>
</evidence>
<evidence type="ECO:0000256" key="4">
    <source>
        <dbReference type="ARBA" id="ARBA00023242"/>
    </source>
</evidence>
<evidence type="ECO:0000256" key="6">
    <source>
        <dbReference type="PROSITE-ProRule" id="PRU00042"/>
    </source>
</evidence>
<feature type="region of interest" description="Disordered" evidence="7">
    <location>
        <begin position="229"/>
        <end position="258"/>
    </location>
</feature>
<evidence type="ECO:0000256" key="3">
    <source>
        <dbReference type="ARBA" id="ARBA00023163"/>
    </source>
</evidence>
<protein>
    <recommendedName>
        <fullName evidence="8">C2H2-type domain-containing protein</fullName>
    </recommendedName>
</protein>
<name>A0ABQ8F7U1_9FUNG</name>
<feature type="region of interest" description="Disordered" evidence="7">
    <location>
        <begin position="469"/>
        <end position="500"/>
    </location>
</feature>
<comment type="similarity">
    <text evidence="5">Belongs to the STE12 transcription factor family.</text>
</comment>
<proteinExistence type="inferred from homology"/>
<accession>A0ABQ8F7U1</accession>
<keyword evidence="2" id="KW-0805">Transcription regulation</keyword>
<dbReference type="PROSITE" id="PS50157">
    <property type="entry name" value="ZINC_FINGER_C2H2_2"/>
    <property type="match status" value="1"/>
</dbReference>
<dbReference type="EMBL" id="JAFCIX010000356">
    <property type="protein sequence ID" value="KAH6593431.1"/>
    <property type="molecule type" value="Genomic_DNA"/>
</dbReference>
<dbReference type="Pfam" id="PF02200">
    <property type="entry name" value="STE"/>
    <property type="match status" value="1"/>
</dbReference>
<dbReference type="Proteomes" id="UP001648503">
    <property type="component" value="Unassembled WGS sequence"/>
</dbReference>
<evidence type="ECO:0000256" key="1">
    <source>
        <dbReference type="ARBA" id="ARBA00004123"/>
    </source>
</evidence>
<feature type="compositionally biased region" description="Polar residues" evidence="7">
    <location>
        <begin position="480"/>
        <end position="500"/>
    </location>
</feature>